<sequence length="808" mass="89441">MHLGELEGRHHREGLLMHSKGILKSEGLCAAPQTAGCKIMEIIREGPSASRSPVLDFPKPEVGWTDAEEQASVGNARALNAIFNGVDLNVFKFINSYSTAKEIRRILKVAYEGTTKVKISRLQLITSKFEALKMSEDESVSYYNERVLEIANNHYCLVKKFLILRYCARENKKGKGNAFKSIYKEETTINQSDNEANMNESIALLTKQFSKSGQCNIAFTTVQATNDAWYFDSGCSRHMTGNIFFFSELKECALGHVTFGDGIPNIDITSKFFCGDCLIGKQTKTLHKSLKECSTNRVLELLLLRAYRVFNNRTVSVMKLINVVVNDSKHTNKRTDDEDDEASKVTVVPNTAPTNAPKADTKGYAQVEGVDFDETFALVARLETIHLLLEVYVAQPKGFIDSEFPQHVYKLNKALYGLKQAPRACRPDIAYAVGICARFQSDPCISHLEAVKRIIKDIHGTSDFGILNSYDTNSILVGYYDADWVSSSDDRKSTSGGCFFLDNFPLARLLKKNFVPDVATEKSTDLILSVHSQESLSSEDNVTISNSNVEPAPTSTNKSIATKGRYDVYTVETPANDEDNGEPVNTGIHDDYEIPVNESIEPDVHNDPQPETQLVPKIVHVRGLKFKISLVVINGFLGNNVAPDCSPTISSNEVLASVLSGGTLYSWPVNGIPMVTLSVKYVILHKIVNANWFPSSHASESDASEPDPKTLSLSYILCQGSHVPDIDHDVRPSRGPRMFDINDWDENAAGFFVDRELASQIVNSLTIESRALSTSINLLSERRLEVDSLIRHLKTLAPSTSMGDHGPA</sequence>
<evidence type="ECO:0000259" key="2">
    <source>
        <dbReference type="Pfam" id="PF07727"/>
    </source>
</evidence>
<feature type="domain" description="Reverse transcriptase Ty1/copia-type" evidence="2">
    <location>
        <begin position="390"/>
        <end position="431"/>
    </location>
</feature>
<evidence type="ECO:0000313" key="6">
    <source>
        <dbReference type="Proteomes" id="UP000321393"/>
    </source>
</evidence>
<feature type="region of interest" description="Disordered" evidence="1">
    <location>
        <begin position="539"/>
        <end position="559"/>
    </location>
</feature>
<dbReference type="Proteomes" id="UP000321393">
    <property type="component" value="Unassembled WGS sequence"/>
</dbReference>
<dbReference type="PANTHER" id="PTHR11439">
    <property type="entry name" value="GAG-POL-RELATED RETROTRANSPOSON"/>
    <property type="match status" value="1"/>
</dbReference>
<dbReference type="EMBL" id="SSTD01003946">
    <property type="protein sequence ID" value="TYK24383.1"/>
    <property type="molecule type" value="Genomic_DNA"/>
</dbReference>
<organism evidence="4 6">
    <name type="scientific">Cucumis melo var. makuwa</name>
    <name type="common">Oriental melon</name>
    <dbReference type="NCBI Taxonomy" id="1194695"/>
    <lineage>
        <taxon>Eukaryota</taxon>
        <taxon>Viridiplantae</taxon>
        <taxon>Streptophyta</taxon>
        <taxon>Embryophyta</taxon>
        <taxon>Tracheophyta</taxon>
        <taxon>Spermatophyta</taxon>
        <taxon>Magnoliopsida</taxon>
        <taxon>eudicotyledons</taxon>
        <taxon>Gunneridae</taxon>
        <taxon>Pentapetalae</taxon>
        <taxon>rosids</taxon>
        <taxon>fabids</taxon>
        <taxon>Cucurbitales</taxon>
        <taxon>Cucurbitaceae</taxon>
        <taxon>Benincaseae</taxon>
        <taxon>Cucumis</taxon>
    </lineage>
</organism>
<dbReference type="AlphaFoldDB" id="A0A5A7TDZ1"/>
<dbReference type="Pfam" id="PF07727">
    <property type="entry name" value="RVT_2"/>
    <property type="match status" value="1"/>
</dbReference>
<gene>
    <name evidence="5" type="ORF">E5676_scaffold205G001680</name>
    <name evidence="4" type="ORF">E6C27_scaffold6G001020</name>
</gene>
<comment type="caution">
    <text evidence="4">The sequence shown here is derived from an EMBL/GenBank/DDBJ whole genome shotgun (WGS) entry which is preliminary data.</text>
</comment>
<dbReference type="InterPro" id="IPR013103">
    <property type="entry name" value="RVT_2"/>
</dbReference>
<evidence type="ECO:0000313" key="4">
    <source>
        <dbReference type="EMBL" id="KAA0041510.1"/>
    </source>
</evidence>
<evidence type="ECO:0000259" key="3">
    <source>
        <dbReference type="Pfam" id="PF22936"/>
    </source>
</evidence>
<dbReference type="Pfam" id="PF22936">
    <property type="entry name" value="Pol_BBD"/>
    <property type="match status" value="1"/>
</dbReference>
<dbReference type="Proteomes" id="UP000321947">
    <property type="component" value="Unassembled WGS sequence"/>
</dbReference>
<evidence type="ECO:0000313" key="7">
    <source>
        <dbReference type="Proteomes" id="UP000321947"/>
    </source>
</evidence>
<evidence type="ECO:0000256" key="1">
    <source>
        <dbReference type="SAM" id="MobiDB-lite"/>
    </source>
</evidence>
<reference evidence="6 7" key="1">
    <citation type="submission" date="2019-08" db="EMBL/GenBank/DDBJ databases">
        <title>Draft genome sequences of two oriental melons (Cucumis melo L. var makuwa).</title>
        <authorList>
            <person name="Kwon S.-Y."/>
        </authorList>
    </citation>
    <scope>NUCLEOTIDE SEQUENCE [LARGE SCALE GENOMIC DNA]</scope>
    <source>
        <strain evidence="7">cv. Chang Bougi</strain>
        <strain evidence="6">cv. SW 3</strain>
        <tissue evidence="4">Leaf</tissue>
    </source>
</reference>
<evidence type="ECO:0000313" key="5">
    <source>
        <dbReference type="EMBL" id="TYK24383.1"/>
    </source>
</evidence>
<protein>
    <submittedName>
        <fullName evidence="4">Envelope-like protein</fullName>
    </submittedName>
</protein>
<name>A0A5A7TDZ1_CUCMM</name>
<dbReference type="InterPro" id="IPR054722">
    <property type="entry name" value="PolX-like_BBD"/>
</dbReference>
<proteinExistence type="predicted"/>
<dbReference type="PANTHER" id="PTHR11439:SF486">
    <property type="entry name" value="RLK (RECEPTOR-LIKE KINASE) PROTEIN, PUTATIVE-RELATED"/>
    <property type="match status" value="1"/>
</dbReference>
<feature type="domain" description="Retrovirus-related Pol polyprotein from transposon TNT 1-94-like beta-barrel" evidence="3">
    <location>
        <begin position="229"/>
        <end position="262"/>
    </location>
</feature>
<dbReference type="EMBL" id="SSTE01016577">
    <property type="protein sequence ID" value="KAA0041510.1"/>
    <property type="molecule type" value="Genomic_DNA"/>
</dbReference>
<dbReference type="Pfam" id="PF14223">
    <property type="entry name" value="Retrotran_gag_2"/>
    <property type="match status" value="1"/>
</dbReference>
<accession>A0A5A7TDZ1</accession>